<sequence>MSDSNYAIVGNVLIAPPTRPVAEVGFCLVTDRSVACPGKTNPPHSQEFMQALERD</sequence>
<protein>
    <submittedName>
        <fullName evidence="1">Uncharacterized protein</fullName>
    </submittedName>
</protein>
<name>A0A1R3VLM8_9HYPH</name>
<dbReference type="Proteomes" id="UP000188388">
    <property type="component" value="Unassembled WGS sequence"/>
</dbReference>
<dbReference type="EMBL" id="FTPD01000078">
    <property type="protein sequence ID" value="SIT59802.1"/>
    <property type="molecule type" value="Genomic_DNA"/>
</dbReference>
<dbReference type="AlphaFoldDB" id="A0A1R3VLM8"/>
<dbReference type="STRING" id="1631249.BQ8794_80136"/>
<evidence type="ECO:0000313" key="1">
    <source>
        <dbReference type="EMBL" id="SIT59802.1"/>
    </source>
</evidence>
<reference evidence="2" key="1">
    <citation type="submission" date="2017-01" db="EMBL/GenBank/DDBJ databases">
        <authorList>
            <person name="Brunel B."/>
        </authorList>
    </citation>
    <scope>NUCLEOTIDE SEQUENCE [LARGE SCALE GENOMIC DNA]</scope>
</reference>
<accession>A0A1R3VLM8</accession>
<keyword evidence="2" id="KW-1185">Reference proteome</keyword>
<proteinExistence type="predicted"/>
<evidence type="ECO:0000313" key="2">
    <source>
        <dbReference type="Proteomes" id="UP000188388"/>
    </source>
</evidence>
<organism evidence="1 2">
    <name type="scientific">Mesorhizobium prunaredense</name>
    <dbReference type="NCBI Taxonomy" id="1631249"/>
    <lineage>
        <taxon>Bacteria</taxon>
        <taxon>Pseudomonadati</taxon>
        <taxon>Pseudomonadota</taxon>
        <taxon>Alphaproteobacteria</taxon>
        <taxon>Hyphomicrobiales</taxon>
        <taxon>Phyllobacteriaceae</taxon>
        <taxon>Mesorhizobium</taxon>
    </lineage>
</organism>
<gene>
    <name evidence="1" type="ORF">BQ8794_80136</name>
</gene>